<dbReference type="GO" id="GO:0046872">
    <property type="term" value="F:metal ion binding"/>
    <property type="evidence" value="ECO:0007669"/>
    <property type="project" value="UniProtKB-KW"/>
</dbReference>
<dbReference type="InterPro" id="IPR043129">
    <property type="entry name" value="ATPase_NBD"/>
</dbReference>
<keyword evidence="3" id="KW-0408">Iron</keyword>
<proteinExistence type="predicted"/>
<dbReference type="OrthoDB" id="9802715at2"/>
<organism evidence="6 7">
    <name type="scientific">Megasphaera micronuciformis F0359</name>
    <dbReference type="NCBI Taxonomy" id="706434"/>
    <lineage>
        <taxon>Bacteria</taxon>
        <taxon>Bacillati</taxon>
        <taxon>Bacillota</taxon>
        <taxon>Negativicutes</taxon>
        <taxon>Veillonellales</taxon>
        <taxon>Veillonellaceae</taxon>
        <taxon>Megasphaera</taxon>
    </lineage>
</organism>
<dbReference type="RefSeq" id="WP_006941166.1">
    <property type="nucleotide sequence ID" value="NZ_GL538184.1"/>
</dbReference>
<reference evidence="6 7" key="1">
    <citation type="submission" date="2010-08" db="EMBL/GenBank/DDBJ databases">
        <authorList>
            <person name="Weinstock G."/>
            <person name="Sodergren E."/>
            <person name="Clifton S."/>
            <person name="Fulton L."/>
            <person name="Fulton B."/>
            <person name="Courtney L."/>
            <person name="Fronick C."/>
            <person name="Harrison M."/>
            <person name="Strong C."/>
            <person name="Farmer C."/>
            <person name="Delahaunty K."/>
            <person name="Markovic C."/>
            <person name="Hall O."/>
            <person name="Minx P."/>
            <person name="Tomlinson C."/>
            <person name="Mitreva M."/>
            <person name="Hou S."/>
            <person name="Chen J."/>
            <person name="Wollam A."/>
            <person name="Pepin K.H."/>
            <person name="Johnson M."/>
            <person name="Bhonagiri V."/>
            <person name="Zhang X."/>
            <person name="Suruliraj S."/>
            <person name="Warren W."/>
            <person name="Chinwalla A."/>
            <person name="Mardis E.R."/>
            <person name="Wilson R.K."/>
        </authorList>
    </citation>
    <scope>NUCLEOTIDE SEQUENCE [LARGE SCALE GENOMIC DNA]</scope>
    <source>
        <strain evidence="6 7">F0359</strain>
    </source>
</reference>
<dbReference type="InterPro" id="IPR008275">
    <property type="entry name" value="CoA_E_activase_dom"/>
</dbReference>
<sequence>MIYVGIDIGSTCAKTAVMNENKEIKDTFVIPTGWSSLEAVERINETLSSRGVNPNEAICISTGYGRKAVEGAKKQVTEITCHAKGASLLFPEKVFNVVDIGGQDTKVISVRNGKVTEFYMNDKCSAGTGKFLEIMANRLGVSLAELDQIARERTEKLQISAMCTVFAESEIVSLIGQGTSKANIAWGVLQSVVKKVRQEYAKLSEQEGPIFLTGGLCEDVYFLELLSESFGRTVHSDAKARYAGAIGAAALAVEQDLKNRAE</sequence>
<name>E2ZA81_9FIRM</name>
<evidence type="ECO:0000256" key="1">
    <source>
        <dbReference type="ARBA" id="ARBA00001966"/>
    </source>
</evidence>
<gene>
    <name evidence="6" type="ORF">HMPREF9429_00341</name>
</gene>
<keyword evidence="2" id="KW-0479">Metal-binding</keyword>
<evidence type="ECO:0000256" key="3">
    <source>
        <dbReference type="ARBA" id="ARBA00023004"/>
    </source>
</evidence>
<dbReference type="STRING" id="706434.HMPREF9429_00341"/>
<dbReference type="CDD" id="cd24109">
    <property type="entry name" value="ASKHA_NBD_YjiL-like"/>
    <property type="match status" value="1"/>
</dbReference>
<dbReference type="HOGENOM" id="CLU_066597_0_0_9"/>
<evidence type="ECO:0000259" key="5">
    <source>
        <dbReference type="Pfam" id="PF01869"/>
    </source>
</evidence>
<dbReference type="AlphaFoldDB" id="E2ZA81"/>
<keyword evidence="7" id="KW-1185">Reference proteome</keyword>
<evidence type="ECO:0000256" key="4">
    <source>
        <dbReference type="ARBA" id="ARBA00023014"/>
    </source>
</evidence>
<dbReference type="NCBIfam" id="TIGR00241">
    <property type="entry name" value="CoA_E_activ"/>
    <property type="match status" value="1"/>
</dbReference>
<dbReference type="InterPro" id="IPR002731">
    <property type="entry name" value="ATPase_BadF"/>
</dbReference>
<comment type="caution">
    <text evidence="6">The sequence shown here is derived from an EMBL/GenBank/DDBJ whole genome shotgun (WGS) entry which is preliminary data.</text>
</comment>
<evidence type="ECO:0000313" key="6">
    <source>
        <dbReference type="EMBL" id="EFQ04843.1"/>
    </source>
</evidence>
<dbReference type="Gene3D" id="3.30.420.40">
    <property type="match status" value="2"/>
</dbReference>
<feature type="domain" description="ATPase BadF/BadG/BcrA/BcrD type" evidence="5">
    <location>
        <begin position="4"/>
        <end position="252"/>
    </location>
</feature>
<dbReference type="Proteomes" id="UP000003195">
    <property type="component" value="Unassembled WGS sequence"/>
</dbReference>
<dbReference type="EMBL" id="AECS01000010">
    <property type="protein sequence ID" value="EFQ04843.1"/>
    <property type="molecule type" value="Genomic_DNA"/>
</dbReference>
<protein>
    <submittedName>
        <fullName evidence="6">Putative CoA-substrate-specific enzyme activase</fullName>
    </submittedName>
</protein>
<dbReference type="eggNOG" id="COG1924">
    <property type="taxonomic scope" value="Bacteria"/>
</dbReference>
<accession>E2ZA81</accession>
<dbReference type="Pfam" id="PF01869">
    <property type="entry name" value="BcrAD_BadFG"/>
    <property type="match status" value="1"/>
</dbReference>
<comment type="cofactor">
    <cofactor evidence="1">
        <name>[4Fe-4S] cluster</name>
        <dbReference type="ChEBI" id="CHEBI:49883"/>
    </cofactor>
</comment>
<dbReference type="InterPro" id="IPR051805">
    <property type="entry name" value="Dehydratase_Activator_Redct"/>
</dbReference>
<dbReference type="PANTHER" id="PTHR32329:SF2">
    <property type="entry name" value="BIFUNCTIONAL PROTEIN [INCLUDES 2-HYDROXYACYL-COA DEHYDRATASE (N-TER) AND ITS ACTIVATOR DOMAIN (C_TERM)"/>
    <property type="match status" value="1"/>
</dbReference>
<evidence type="ECO:0000256" key="2">
    <source>
        <dbReference type="ARBA" id="ARBA00022723"/>
    </source>
</evidence>
<dbReference type="PANTHER" id="PTHR32329">
    <property type="entry name" value="BIFUNCTIONAL PROTEIN [INCLUDES 2-HYDROXYACYL-COA DEHYDRATASE (N-TER) AND ITS ACTIVATOR DOMAIN (C_TERM)-RELATED"/>
    <property type="match status" value="1"/>
</dbReference>
<evidence type="ECO:0000313" key="7">
    <source>
        <dbReference type="Proteomes" id="UP000003195"/>
    </source>
</evidence>
<keyword evidence="4" id="KW-0411">Iron-sulfur</keyword>
<dbReference type="SUPFAM" id="SSF53067">
    <property type="entry name" value="Actin-like ATPase domain"/>
    <property type="match status" value="1"/>
</dbReference>
<dbReference type="GO" id="GO:0051536">
    <property type="term" value="F:iron-sulfur cluster binding"/>
    <property type="evidence" value="ECO:0007669"/>
    <property type="project" value="UniProtKB-KW"/>
</dbReference>